<evidence type="ECO:0000256" key="1">
    <source>
        <dbReference type="SAM" id="MobiDB-lite"/>
    </source>
</evidence>
<dbReference type="PANTHER" id="PTHR43842:SF2">
    <property type="entry name" value="PROPIONYL-COA CARBOXYLASE BETA CHAIN, MITOCHONDRIAL"/>
    <property type="match status" value="1"/>
</dbReference>
<dbReference type="InterPro" id="IPR011763">
    <property type="entry name" value="COA_CT_C"/>
</dbReference>
<dbReference type="EMBL" id="KL584724">
    <property type="protein sequence ID" value="KEQ69012.1"/>
    <property type="molecule type" value="Genomic_DNA"/>
</dbReference>
<dbReference type="AlphaFoldDB" id="A0A074WGL3"/>
<dbReference type="Gene3D" id="3.90.226.10">
    <property type="entry name" value="2-enoyl-CoA Hydratase, Chain A, domain 1"/>
    <property type="match status" value="2"/>
</dbReference>
<protein>
    <submittedName>
        <fullName evidence="3">Alpha subunit of putative methylmalonyl-CoA decarboxylase</fullName>
    </submittedName>
</protein>
<evidence type="ECO:0000313" key="4">
    <source>
        <dbReference type="Proteomes" id="UP000027730"/>
    </source>
</evidence>
<name>A0A074WGL3_9PEZI</name>
<reference evidence="3 4" key="1">
    <citation type="journal article" date="2014" name="BMC Genomics">
        <title>Genome sequencing of four Aureobasidium pullulans varieties: biotechnological potential, stress tolerance, and description of new species.</title>
        <authorList>
            <person name="Gostin Ar C."/>
            <person name="Ohm R.A."/>
            <person name="Kogej T."/>
            <person name="Sonjak S."/>
            <person name="Turk M."/>
            <person name="Zajc J."/>
            <person name="Zalar P."/>
            <person name="Grube M."/>
            <person name="Sun H."/>
            <person name="Han J."/>
            <person name="Sharma A."/>
            <person name="Chiniquy J."/>
            <person name="Ngan C.Y."/>
            <person name="Lipzen A."/>
            <person name="Barry K."/>
            <person name="Grigoriev I.V."/>
            <person name="Gunde-Cimerman N."/>
        </authorList>
    </citation>
    <scope>NUCLEOTIDE SEQUENCE [LARGE SCALE GENOMIC DNA]</scope>
    <source>
        <strain evidence="3 4">CBS 147.97</strain>
    </source>
</reference>
<dbReference type="GeneID" id="25415861"/>
<feature type="compositionally biased region" description="Low complexity" evidence="1">
    <location>
        <begin position="32"/>
        <end position="42"/>
    </location>
</feature>
<dbReference type="RefSeq" id="XP_013423215.1">
    <property type="nucleotide sequence ID" value="XM_013567761.1"/>
</dbReference>
<accession>A0A074WGL3</accession>
<dbReference type="HOGENOM" id="CLU_018822_6_1_1"/>
<feature type="domain" description="CoA carboxyltransferase C-terminal" evidence="2">
    <location>
        <begin position="344"/>
        <end position="604"/>
    </location>
</feature>
<proteinExistence type="predicted"/>
<dbReference type="InterPro" id="IPR034733">
    <property type="entry name" value="AcCoA_carboxyl_beta"/>
</dbReference>
<feature type="region of interest" description="Disordered" evidence="1">
    <location>
        <begin position="1"/>
        <end position="60"/>
    </location>
</feature>
<dbReference type="Pfam" id="PF01039">
    <property type="entry name" value="Carboxyl_trans"/>
    <property type="match status" value="1"/>
</dbReference>
<dbReference type="OrthoDB" id="439921at2759"/>
<feature type="compositionally biased region" description="Basic and acidic residues" evidence="1">
    <location>
        <begin position="1"/>
        <end position="13"/>
    </location>
</feature>
<dbReference type="InterPro" id="IPR051047">
    <property type="entry name" value="AccD/PCCB"/>
</dbReference>
<dbReference type="PROSITE" id="PS50989">
    <property type="entry name" value="COA_CT_CTER"/>
    <property type="match status" value="1"/>
</dbReference>
<evidence type="ECO:0000259" key="2">
    <source>
        <dbReference type="PROSITE" id="PS50989"/>
    </source>
</evidence>
<dbReference type="InterPro" id="IPR029045">
    <property type="entry name" value="ClpP/crotonase-like_dom_sf"/>
</dbReference>
<dbReference type="GO" id="GO:0004658">
    <property type="term" value="F:propionyl-CoA carboxylase activity"/>
    <property type="evidence" value="ECO:0007669"/>
    <property type="project" value="TreeGrafter"/>
</dbReference>
<dbReference type="SUPFAM" id="SSF52096">
    <property type="entry name" value="ClpP/crotonase"/>
    <property type="match status" value="2"/>
</dbReference>
<keyword evidence="4" id="KW-1185">Reference proteome</keyword>
<sequence length="607" mass="65421">MSLAEKRVREQIDGKPQTSDPNDASDKAASRLSQLSSHLKPSSPKPRRERRSNPKNQLPLDYSDLMSQITTMKSIAANPATSKGHTRQRASGKLLARDRISLFLLADTFREVGAVSGTTSWKLSPSNALSEQVTNFVPSNNPQGFGLVACAANKQGRRVYITADDFAIRAGHADGSSHFKTLYGEETALKLKIPVVKFVDGSSGGGSVTTIKTQGWSYLPPLTSFPAVMKQLNAGIPNLGAVLGPAIGLGAARVTSCHFSVMAADVGSLFNAGPDVVAKATFEEGLTLQDLGGPEVHCRNGTIDNLAPDEAAAFEQIKSVLGFLPDCGDLQPPPILAPDWSGDDAGRETMNLRTIIPRKQGRMYNPYTIITSTVDATSWFEIGALWGTTAITGLARLSGHPVGIISNNCESSTGGALDPSGSQKITRMLKFCDVFNLPIVQFVDIPGYAIGTQAERTATMKWGVELAKAYYTTTVPIFSVVTRRCYGIAGGVMIDSRSPRSLVAWPSGEWGSLPLEGGISVAHRAELSAIAKTQGKEAAETKYKQLDAEYRRLMNPVRAANAFGVEQIIDPKDTRSVLCEWVKDMYGLVMVERLEDRKARRIVPTFT</sequence>
<gene>
    <name evidence="3" type="ORF">M436DRAFT_76551</name>
</gene>
<dbReference type="STRING" id="1043004.A0A074WGL3"/>
<dbReference type="Proteomes" id="UP000027730">
    <property type="component" value="Unassembled WGS sequence"/>
</dbReference>
<organism evidence="3 4">
    <name type="scientific">Aureobasidium namibiae CBS 147.97</name>
    <dbReference type="NCBI Taxonomy" id="1043004"/>
    <lineage>
        <taxon>Eukaryota</taxon>
        <taxon>Fungi</taxon>
        <taxon>Dikarya</taxon>
        <taxon>Ascomycota</taxon>
        <taxon>Pezizomycotina</taxon>
        <taxon>Dothideomycetes</taxon>
        <taxon>Dothideomycetidae</taxon>
        <taxon>Dothideales</taxon>
        <taxon>Saccotheciaceae</taxon>
        <taxon>Aureobasidium</taxon>
    </lineage>
</organism>
<evidence type="ECO:0000313" key="3">
    <source>
        <dbReference type="EMBL" id="KEQ69012.1"/>
    </source>
</evidence>
<dbReference type="PANTHER" id="PTHR43842">
    <property type="entry name" value="PROPIONYL-COA CARBOXYLASE BETA CHAIN"/>
    <property type="match status" value="1"/>
</dbReference>